<dbReference type="OrthoDB" id="9888539at2"/>
<name>A0A7U4M134_9BACT</name>
<gene>
    <name evidence="2" type="ORF">YH65_05665</name>
</gene>
<feature type="transmembrane region" description="Helical" evidence="1">
    <location>
        <begin position="53"/>
        <end position="70"/>
    </location>
</feature>
<reference evidence="3" key="2">
    <citation type="journal article" date="2017" name="Stand. Genomic Sci.">
        <title>Complete genome sequence of the sulfur-oxidizing chemolithoautotrophic Sulfurovum lithotrophicum 42BKTT.</title>
        <authorList>
            <person name="Jeon W."/>
            <person name="Priscilla L."/>
            <person name="Park G."/>
            <person name="Lee H."/>
            <person name="Lee N."/>
            <person name="Lee D."/>
            <person name="Kwon H."/>
            <person name="Ahn I."/>
            <person name="Lee C."/>
            <person name="Lee H."/>
            <person name="Ahn J."/>
        </authorList>
    </citation>
    <scope>NUCLEOTIDE SEQUENCE [LARGE SCALE GENOMIC DNA]</scope>
    <source>
        <strain evidence="3">ATCC BAA-797 / 42BKT</strain>
    </source>
</reference>
<evidence type="ECO:0000313" key="2">
    <source>
        <dbReference type="EMBL" id="AKF24933.1"/>
    </source>
</evidence>
<sequence length="71" mass="7977">MIKPLLLFTLLSLFLFAGEKLPVPSSVIVGGALLSIILFFWGIYKAVRTQKTVYALAFLPFLILIVWMFVS</sequence>
<keyword evidence="3" id="KW-1185">Reference proteome</keyword>
<evidence type="ECO:0000256" key="1">
    <source>
        <dbReference type="SAM" id="Phobius"/>
    </source>
</evidence>
<dbReference type="Proteomes" id="UP000034444">
    <property type="component" value="Chromosome"/>
</dbReference>
<accession>A0A7U4M134</accession>
<evidence type="ECO:0000313" key="3">
    <source>
        <dbReference type="Proteomes" id="UP000034444"/>
    </source>
</evidence>
<organism evidence="2 3">
    <name type="scientific">Sulfurovum lithotrophicum</name>
    <dbReference type="NCBI Taxonomy" id="206403"/>
    <lineage>
        <taxon>Bacteria</taxon>
        <taxon>Pseudomonadati</taxon>
        <taxon>Campylobacterota</taxon>
        <taxon>Epsilonproteobacteria</taxon>
        <taxon>Campylobacterales</taxon>
        <taxon>Sulfurovaceae</taxon>
        <taxon>Sulfurovum</taxon>
    </lineage>
</organism>
<feature type="transmembrane region" description="Helical" evidence="1">
    <location>
        <begin position="27"/>
        <end position="44"/>
    </location>
</feature>
<dbReference type="EMBL" id="CP011308">
    <property type="protein sequence ID" value="AKF24933.1"/>
    <property type="molecule type" value="Genomic_DNA"/>
</dbReference>
<dbReference type="AlphaFoldDB" id="A0A7U4M134"/>
<keyword evidence="1" id="KW-0472">Membrane</keyword>
<dbReference type="RefSeq" id="WP_046551020.1">
    <property type="nucleotide sequence ID" value="NZ_CP011308.1"/>
</dbReference>
<reference evidence="2 3" key="1">
    <citation type="submission" date="2015-04" db="EMBL/GenBank/DDBJ databases">
        <title>Complete genome sequence of Sulfurovum lithotrophicum ATCC BAA-797T.</title>
        <authorList>
            <person name="Ahn J."/>
            <person name="Park G."/>
            <person name="Jeon W."/>
            <person name="Jang Y."/>
            <person name="Jang M."/>
            <person name="Lee H."/>
            <person name="Lee H."/>
        </authorList>
    </citation>
    <scope>NUCLEOTIDE SEQUENCE [LARGE SCALE GENOMIC DNA]</scope>
    <source>
        <strain evidence="3">ATCC BAA-797 / 42BKT</strain>
    </source>
</reference>
<keyword evidence="1" id="KW-0812">Transmembrane</keyword>
<keyword evidence="1" id="KW-1133">Transmembrane helix</keyword>
<protein>
    <submittedName>
        <fullName evidence="2">Uncharacterized protein</fullName>
    </submittedName>
</protein>
<proteinExistence type="predicted"/>
<dbReference type="KEGG" id="slh:YH65_05665"/>